<dbReference type="AlphaFoldDB" id="A0A5Q4VHW0"/>
<protein>
    <submittedName>
        <fullName evidence="8">ABC transporter permease</fullName>
    </submittedName>
</protein>
<dbReference type="Proteomes" id="UP000321899">
    <property type="component" value="Unassembled WGS sequence"/>
</dbReference>
<feature type="domain" description="ABC-2 type transporter transmembrane" evidence="7">
    <location>
        <begin position="22"/>
        <end position="371"/>
    </location>
</feature>
<evidence type="ECO:0000256" key="2">
    <source>
        <dbReference type="ARBA" id="ARBA00022475"/>
    </source>
</evidence>
<proteinExistence type="predicted"/>
<comment type="caution">
    <text evidence="8">The sequence shown here is derived from an EMBL/GenBank/DDBJ whole genome shotgun (WGS) entry which is preliminary data.</text>
</comment>
<dbReference type="GO" id="GO:0140359">
    <property type="term" value="F:ABC-type transporter activity"/>
    <property type="evidence" value="ECO:0007669"/>
    <property type="project" value="InterPro"/>
</dbReference>
<evidence type="ECO:0000256" key="6">
    <source>
        <dbReference type="SAM" id="Phobius"/>
    </source>
</evidence>
<feature type="transmembrane region" description="Helical" evidence="6">
    <location>
        <begin position="183"/>
        <end position="207"/>
    </location>
</feature>
<feature type="transmembrane region" description="Helical" evidence="6">
    <location>
        <begin position="297"/>
        <end position="316"/>
    </location>
</feature>
<organism evidence="8 9">
    <name type="scientific">Desulfobotulus mexicanus</name>
    <dbReference type="NCBI Taxonomy" id="2586642"/>
    <lineage>
        <taxon>Bacteria</taxon>
        <taxon>Pseudomonadati</taxon>
        <taxon>Thermodesulfobacteriota</taxon>
        <taxon>Desulfobacteria</taxon>
        <taxon>Desulfobacterales</taxon>
        <taxon>Desulfobacteraceae</taxon>
        <taxon>Desulfobotulus</taxon>
    </lineage>
</organism>
<evidence type="ECO:0000256" key="3">
    <source>
        <dbReference type="ARBA" id="ARBA00022692"/>
    </source>
</evidence>
<feature type="transmembrane region" description="Helical" evidence="6">
    <location>
        <begin position="21"/>
        <end position="39"/>
    </location>
</feature>
<keyword evidence="4 6" id="KW-1133">Transmembrane helix</keyword>
<feature type="transmembrane region" description="Helical" evidence="6">
    <location>
        <begin position="234"/>
        <end position="255"/>
    </location>
</feature>
<gene>
    <name evidence="8" type="ORF">FIM25_02800</name>
</gene>
<dbReference type="GO" id="GO:0005886">
    <property type="term" value="C:plasma membrane"/>
    <property type="evidence" value="ECO:0007669"/>
    <property type="project" value="UniProtKB-SubCell"/>
</dbReference>
<evidence type="ECO:0000313" key="9">
    <source>
        <dbReference type="Proteomes" id="UP000321899"/>
    </source>
</evidence>
<dbReference type="OrthoDB" id="9811522at2"/>
<name>A0A5Q4VHW0_9BACT</name>
<feature type="transmembrane region" description="Helical" evidence="6">
    <location>
        <begin position="357"/>
        <end position="375"/>
    </location>
</feature>
<dbReference type="Gene3D" id="3.40.1710.10">
    <property type="entry name" value="abc type-2 transporter like domain"/>
    <property type="match status" value="1"/>
</dbReference>
<sequence>MKGFLEEWRAEALRILKDPGILLLFFGVQLIYPAVYPLPYRAEVLRSVPIAVVDQDRTPVSRQLIRMVDASENVQVAKQFSDFEAARKAFINREVSGILIVPPDFTPNIRKGRTATLPLYCDGSYFLVYRQVAMGVQQSAGTLSAGIEIQRLTATGLTKKQAMAARDPLPLMNVFLFNPAGGYGAYIVPAVLVLILHQTLLIGIGMLGGTQREYGGNTGLPENSSATGRTLGRIFVYLPLYCLHIVWFFGILFRIYRYPQRADLWELFFFLLPFLLATICLGLCLRHLFRERASAMMALLFTSIPILFLSGFSWPVEAIPEPLRILSQLLPATPGIGGFLKLNHMGADFHTIKPEFIQLWLQALIYFILACIIAWRENMQQSRGDRGKLS</sequence>
<dbReference type="PANTHER" id="PTHR30294:SF46">
    <property type="entry name" value="ABC TRANSPORTER PERMEASE"/>
    <property type="match status" value="1"/>
</dbReference>
<keyword evidence="2" id="KW-1003">Cell membrane</keyword>
<accession>A0A5Q4VHW0</accession>
<dbReference type="Pfam" id="PF12698">
    <property type="entry name" value="ABC2_membrane_3"/>
    <property type="match status" value="1"/>
</dbReference>
<evidence type="ECO:0000259" key="7">
    <source>
        <dbReference type="Pfam" id="PF12698"/>
    </source>
</evidence>
<keyword evidence="5 6" id="KW-0472">Membrane</keyword>
<evidence type="ECO:0000256" key="4">
    <source>
        <dbReference type="ARBA" id="ARBA00022989"/>
    </source>
</evidence>
<feature type="transmembrane region" description="Helical" evidence="6">
    <location>
        <begin position="267"/>
        <end position="285"/>
    </location>
</feature>
<reference evidence="8 9" key="1">
    <citation type="submission" date="2019-06" db="EMBL/GenBank/DDBJ databases">
        <title>Desulfobotulus mexicanus sp. nov., a novel sulfate-reducing bacterium isolated from the sediment of an alkaline crater lake in Mexico.</title>
        <authorList>
            <person name="Hirschler-Rea A."/>
        </authorList>
    </citation>
    <scope>NUCLEOTIDE SEQUENCE [LARGE SCALE GENOMIC DNA]</scope>
    <source>
        <strain evidence="8 9">PAR22N</strain>
    </source>
</reference>
<dbReference type="PANTHER" id="PTHR30294">
    <property type="entry name" value="MEMBRANE COMPONENT OF ABC TRANSPORTER YHHJ-RELATED"/>
    <property type="match status" value="1"/>
</dbReference>
<evidence type="ECO:0000256" key="1">
    <source>
        <dbReference type="ARBA" id="ARBA00004651"/>
    </source>
</evidence>
<dbReference type="EMBL" id="VDMB01000002">
    <property type="protein sequence ID" value="TYT75847.1"/>
    <property type="molecule type" value="Genomic_DNA"/>
</dbReference>
<dbReference type="InterPro" id="IPR013525">
    <property type="entry name" value="ABC2_TM"/>
</dbReference>
<dbReference type="InterPro" id="IPR051449">
    <property type="entry name" value="ABC-2_transporter_component"/>
</dbReference>
<evidence type="ECO:0000256" key="5">
    <source>
        <dbReference type="ARBA" id="ARBA00023136"/>
    </source>
</evidence>
<keyword evidence="3 6" id="KW-0812">Transmembrane</keyword>
<evidence type="ECO:0000313" key="8">
    <source>
        <dbReference type="EMBL" id="TYT75847.1"/>
    </source>
</evidence>
<keyword evidence="9" id="KW-1185">Reference proteome</keyword>
<dbReference type="RefSeq" id="WP_139446063.1">
    <property type="nucleotide sequence ID" value="NZ_VDMB01000002.1"/>
</dbReference>
<comment type="subcellular location">
    <subcellularLocation>
        <location evidence="1">Cell membrane</location>
        <topology evidence="1">Multi-pass membrane protein</topology>
    </subcellularLocation>
</comment>